<evidence type="ECO:0000313" key="1">
    <source>
        <dbReference type="EMBL" id="RAU96736.1"/>
    </source>
</evidence>
<dbReference type="Proteomes" id="UP000250347">
    <property type="component" value="Unassembled WGS sequence"/>
</dbReference>
<sequence length="141" mass="15366">MTQVHECGELGASAQQVWRLVADFGGFVEMLVASRDGTVRTRGAGIGMLRTVTVDGECMIERLDEIDEEQWRTRYSMIVTGPFPVADYRATITLQPLGESRCALSWAGSFIPVGASESDAAAAVRSVYSEGIALMRRRFGS</sequence>
<evidence type="ECO:0008006" key="3">
    <source>
        <dbReference type="Google" id="ProtNLM"/>
    </source>
</evidence>
<accession>A0A329KXQ4</accession>
<comment type="caution">
    <text evidence="1">The sequence shown here is derived from an EMBL/GenBank/DDBJ whole genome shotgun (WGS) entry which is preliminary data.</text>
</comment>
<dbReference type="InterPro" id="IPR023393">
    <property type="entry name" value="START-like_dom_sf"/>
</dbReference>
<gene>
    <name evidence="1" type="ORF">DQP58_09555</name>
</gene>
<organism evidence="1 2">
    <name type="scientific">Mycobacterium colombiense</name>
    <dbReference type="NCBI Taxonomy" id="339268"/>
    <lineage>
        <taxon>Bacteria</taxon>
        <taxon>Bacillati</taxon>
        <taxon>Actinomycetota</taxon>
        <taxon>Actinomycetes</taxon>
        <taxon>Mycobacteriales</taxon>
        <taxon>Mycobacteriaceae</taxon>
        <taxon>Mycobacterium</taxon>
        <taxon>Mycobacterium avium complex (MAC)</taxon>
    </lineage>
</organism>
<dbReference type="RefSeq" id="WP_112708169.1">
    <property type="nucleotide sequence ID" value="NZ_QMEU01000019.1"/>
</dbReference>
<dbReference type="CDD" id="cd07821">
    <property type="entry name" value="PYR_PYL_RCAR_like"/>
    <property type="match status" value="1"/>
</dbReference>
<dbReference type="InterPro" id="IPR019587">
    <property type="entry name" value="Polyketide_cyclase/dehydratase"/>
</dbReference>
<dbReference type="EMBL" id="QMEU01000019">
    <property type="protein sequence ID" value="RAU96736.1"/>
    <property type="molecule type" value="Genomic_DNA"/>
</dbReference>
<name>A0A329KXQ4_9MYCO</name>
<dbReference type="Pfam" id="PF10604">
    <property type="entry name" value="Polyketide_cyc2"/>
    <property type="match status" value="1"/>
</dbReference>
<dbReference type="PANTHER" id="PTHR39332:SF7">
    <property type="entry name" value="SRPBCC FAMILY PROTEIN"/>
    <property type="match status" value="1"/>
</dbReference>
<reference evidence="1 2" key="1">
    <citation type="submission" date="2018-06" db="EMBL/GenBank/DDBJ databases">
        <title>NTM in soil in Japan.</title>
        <authorList>
            <person name="Ohya K."/>
        </authorList>
    </citation>
    <scope>NUCLEOTIDE SEQUENCE [LARGE SCALE GENOMIC DNA]</scope>
    <source>
        <strain evidence="1 2">GF76</strain>
    </source>
</reference>
<protein>
    <recommendedName>
        <fullName evidence="3">SRPBCC family protein</fullName>
    </recommendedName>
</protein>
<dbReference type="Gene3D" id="3.30.530.20">
    <property type="match status" value="1"/>
</dbReference>
<proteinExistence type="predicted"/>
<evidence type="ECO:0000313" key="2">
    <source>
        <dbReference type="Proteomes" id="UP000250347"/>
    </source>
</evidence>
<dbReference type="PANTHER" id="PTHR39332">
    <property type="entry name" value="BLL4707 PROTEIN"/>
    <property type="match status" value="1"/>
</dbReference>
<dbReference type="AlphaFoldDB" id="A0A329KXQ4"/>
<dbReference type="SUPFAM" id="SSF55961">
    <property type="entry name" value="Bet v1-like"/>
    <property type="match status" value="1"/>
</dbReference>